<dbReference type="AlphaFoldDB" id="A0A383DFS9"/>
<gene>
    <name evidence="1" type="ORF">METZ01_LOCUS496105</name>
</gene>
<sequence>MKKENSKIFGVQKVLSAYDISKNVTS</sequence>
<proteinExistence type="predicted"/>
<dbReference type="EMBL" id="UINC01216904">
    <property type="protein sequence ID" value="SVE43251.1"/>
    <property type="molecule type" value="Genomic_DNA"/>
</dbReference>
<organism evidence="1">
    <name type="scientific">marine metagenome</name>
    <dbReference type="NCBI Taxonomy" id="408172"/>
    <lineage>
        <taxon>unclassified sequences</taxon>
        <taxon>metagenomes</taxon>
        <taxon>ecological metagenomes</taxon>
    </lineage>
</organism>
<protein>
    <submittedName>
        <fullName evidence="1">Uncharacterized protein</fullName>
    </submittedName>
</protein>
<evidence type="ECO:0000313" key="1">
    <source>
        <dbReference type="EMBL" id="SVE43251.1"/>
    </source>
</evidence>
<name>A0A383DFS9_9ZZZZ</name>
<accession>A0A383DFS9</accession>
<reference evidence="1" key="1">
    <citation type="submission" date="2018-05" db="EMBL/GenBank/DDBJ databases">
        <authorList>
            <person name="Lanie J.A."/>
            <person name="Ng W.-L."/>
            <person name="Kazmierczak K.M."/>
            <person name="Andrzejewski T.M."/>
            <person name="Davidsen T.M."/>
            <person name="Wayne K.J."/>
            <person name="Tettelin H."/>
            <person name="Glass J.I."/>
            <person name="Rusch D."/>
            <person name="Podicherti R."/>
            <person name="Tsui H.-C.T."/>
            <person name="Winkler M.E."/>
        </authorList>
    </citation>
    <scope>NUCLEOTIDE SEQUENCE</scope>
</reference>